<dbReference type="Proteomes" id="UP000321570">
    <property type="component" value="Unassembled WGS sequence"/>
</dbReference>
<dbReference type="AlphaFoldDB" id="A0A564Y2U9"/>
<sequence>MTRPFWIIYKKTQWPRKPALPRFRSVRLIQQVCVNFLPEYASGVFRVLESHFKLNNIRSQLSSNPYCGFKVAILQHTQTSAAVRVEKLLQEECLGDLRPTALLNRMKLLAPEESFDTDFWKLLYSKKLPSYI</sequence>
<protein>
    <submittedName>
        <fullName evidence="1">Uncharacterized protein</fullName>
    </submittedName>
</protein>
<name>A0A564Y2U9_HYMDI</name>
<dbReference type="EMBL" id="CABIJS010000066">
    <property type="protein sequence ID" value="VUZ41571.1"/>
    <property type="molecule type" value="Genomic_DNA"/>
</dbReference>
<keyword evidence="2" id="KW-1185">Reference proteome</keyword>
<accession>A0A564Y2U9</accession>
<organism evidence="1 2">
    <name type="scientific">Hymenolepis diminuta</name>
    <name type="common">Rat tapeworm</name>
    <dbReference type="NCBI Taxonomy" id="6216"/>
    <lineage>
        <taxon>Eukaryota</taxon>
        <taxon>Metazoa</taxon>
        <taxon>Spiralia</taxon>
        <taxon>Lophotrochozoa</taxon>
        <taxon>Platyhelminthes</taxon>
        <taxon>Cestoda</taxon>
        <taxon>Eucestoda</taxon>
        <taxon>Cyclophyllidea</taxon>
        <taxon>Hymenolepididae</taxon>
        <taxon>Hymenolepis</taxon>
    </lineage>
</organism>
<gene>
    <name evidence="1" type="ORF">WMSIL1_LOCUS2396</name>
</gene>
<evidence type="ECO:0000313" key="2">
    <source>
        <dbReference type="Proteomes" id="UP000321570"/>
    </source>
</evidence>
<reference evidence="1 2" key="1">
    <citation type="submission" date="2019-07" db="EMBL/GenBank/DDBJ databases">
        <authorList>
            <person name="Jastrzebski P J."/>
            <person name="Paukszto L."/>
            <person name="Jastrzebski P J."/>
        </authorList>
    </citation>
    <scope>NUCLEOTIDE SEQUENCE [LARGE SCALE GENOMIC DNA]</scope>
    <source>
        <strain evidence="1 2">WMS-il1</strain>
    </source>
</reference>
<evidence type="ECO:0000313" key="1">
    <source>
        <dbReference type="EMBL" id="VUZ41571.1"/>
    </source>
</evidence>
<proteinExistence type="predicted"/>